<comment type="subcellular location">
    <subcellularLocation>
        <location evidence="1">Membrane</location>
    </subcellularLocation>
</comment>
<evidence type="ECO:0000256" key="3">
    <source>
        <dbReference type="ARBA" id="ARBA00022670"/>
    </source>
</evidence>
<feature type="domain" description="Peptidase S49" evidence="8">
    <location>
        <begin position="360"/>
        <end position="509"/>
    </location>
</feature>
<feature type="active site" description="Proton donor/acceptor" evidence="7">
    <location>
        <position position="172"/>
    </location>
</feature>
<dbReference type="InterPro" id="IPR004635">
    <property type="entry name" value="Pept_S49_SppA"/>
</dbReference>
<dbReference type="CDD" id="cd07018">
    <property type="entry name" value="S49_SppA_67K_type"/>
    <property type="match status" value="1"/>
</dbReference>
<dbReference type="InterPro" id="IPR047217">
    <property type="entry name" value="S49_SppA_67K_type_N"/>
</dbReference>
<gene>
    <name evidence="9" type="ORF">AVDCRST_MAG28-340</name>
</gene>
<sequence>MSLLVNAFVNLIRLLGNVRRALRRPPDFVWLSVSGTLPEFEPSRRGVLRRRLAPRTLAPSLQSIRSRLQRILVNGRVQGVILRVEDLDAGWAVLEELREELLEFRSKGKKIVAYLQDPDTRSYYLASAADEVYAAPLSTLNVTGLRARVNFLKDALASVGLTTEVIAVSPYKSAADTISRSDFSRESREQVERLLDARFDEVVEAISAGRGILPGEVRDLIDHAPHPANEAVRNGLLDGALYEDELPGRLAAGVDSEKPVKLAEWGTASKALRVQYRSRRARRVVGVVSIEGAIRRGRSRKLPVPLPLLGREQAGSDSVVAALRVAEKSRRVAAVLLHVDSPGGDALASDLIWREVQRIRSRKPVVVLMGNAAASGGYYVAAPANYIVARKNTTTGSIGVILTRPVAAGLFDKLKVHPVSIERGAHSNLLDPRRPPTPDELAVLRTQLNTFYDGFKDRVSSGRNLQPGALEEIAGGRVWTGAEALALGLVDETGGLRTALHKARELANISDGPEVLVRIQPPGGTRPTPGDPVGEAVDAMSGAFSDLMKAPRVWALAPYEVSDG</sequence>
<evidence type="ECO:0000256" key="7">
    <source>
        <dbReference type="PIRSR" id="PIRSR001217-1"/>
    </source>
</evidence>
<dbReference type="GO" id="GO:0006465">
    <property type="term" value="P:signal peptide processing"/>
    <property type="evidence" value="ECO:0007669"/>
    <property type="project" value="InterPro"/>
</dbReference>
<accession>A0A6J4QCJ6</accession>
<dbReference type="InterPro" id="IPR047272">
    <property type="entry name" value="S49_SppA_C"/>
</dbReference>
<comment type="similarity">
    <text evidence="2">Belongs to the peptidase S49 family.</text>
</comment>
<dbReference type="EC" id="3.4.21.-" evidence="9"/>
<dbReference type="PANTHER" id="PTHR33209">
    <property type="entry name" value="PROTEASE 4"/>
    <property type="match status" value="1"/>
</dbReference>
<dbReference type="SUPFAM" id="SSF52096">
    <property type="entry name" value="ClpP/crotonase"/>
    <property type="match status" value="2"/>
</dbReference>
<dbReference type="InterPro" id="IPR002142">
    <property type="entry name" value="Peptidase_S49"/>
</dbReference>
<dbReference type="Gene3D" id="3.90.226.10">
    <property type="entry name" value="2-enoyl-CoA Hydratase, Chain A, domain 1"/>
    <property type="match status" value="3"/>
</dbReference>
<protein>
    <submittedName>
        <fullName evidence="9">Protease IV</fullName>
        <ecNumber evidence="9">3.4.21.-</ecNumber>
    </submittedName>
</protein>
<keyword evidence="3 9" id="KW-0645">Protease</keyword>
<dbReference type="GO" id="GO:0016020">
    <property type="term" value="C:membrane"/>
    <property type="evidence" value="ECO:0007669"/>
    <property type="project" value="UniProtKB-SubCell"/>
</dbReference>
<dbReference type="Pfam" id="PF01343">
    <property type="entry name" value="Peptidase_S49"/>
    <property type="match status" value="2"/>
</dbReference>
<evidence type="ECO:0000256" key="6">
    <source>
        <dbReference type="ARBA" id="ARBA00023136"/>
    </source>
</evidence>
<name>A0A6J4QCJ6_9ACTN</name>
<dbReference type="EMBL" id="CADCVE010000007">
    <property type="protein sequence ID" value="CAA9439190.1"/>
    <property type="molecule type" value="Genomic_DNA"/>
</dbReference>
<proteinExistence type="inferred from homology"/>
<dbReference type="PANTHER" id="PTHR33209:SF1">
    <property type="entry name" value="PEPTIDASE S49 DOMAIN-CONTAINING PROTEIN"/>
    <property type="match status" value="1"/>
</dbReference>
<keyword evidence="5" id="KW-0720">Serine protease</keyword>
<dbReference type="InterPro" id="IPR004634">
    <property type="entry name" value="Pept_S49_pIV"/>
</dbReference>
<keyword evidence="4 9" id="KW-0378">Hydrolase</keyword>
<dbReference type="NCBIfam" id="TIGR00706">
    <property type="entry name" value="SppA_dom"/>
    <property type="match status" value="1"/>
</dbReference>
<keyword evidence="6" id="KW-0472">Membrane</keyword>
<dbReference type="PIRSF" id="PIRSF001217">
    <property type="entry name" value="Protease_4_SppA"/>
    <property type="match status" value="1"/>
</dbReference>
<evidence type="ECO:0000313" key="9">
    <source>
        <dbReference type="EMBL" id="CAA9439190.1"/>
    </source>
</evidence>
<dbReference type="InterPro" id="IPR029045">
    <property type="entry name" value="ClpP/crotonase-like_dom_sf"/>
</dbReference>
<feature type="domain" description="Peptidase S49" evidence="8">
    <location>
        <begin position="104"/>
        <end position="252"/>
    </location>
</feature>
<evidence type="ECO:0000256" key="4">
    <source>
        <dbReference type="ARBA" id="ARBA00022801"/>
    </source>
</evidence>
<dbReference type="GO" id="GO:0008236">
    <property type="term" value="F:serine-type peptidase activity"/>
    <property type="evidence" value="ECO:0007669"/>
    <property type="project" value="UniProtKB-KW"/>
</dbReference>
<evidence type="ECO:0000256" key="2">
    <source>
        <dbReference type="ARBA" id="ARBA00008683"/>
    </source>
</evidence>
<dbReference type="AlphaFoldDB" id="A0A6J4QCJ6"/>
<organism evidence="9">
    <name type="scientific">uncultured Rubrobacteraceae bacterium</name>
    <dbReference type="NCBI Taxonomy" id="349277"/>
    <lineage>
        <taxon>Bacteria</taxon>
        <taxon>Bacillati</taxon>
        <taxon>Actinomycetota</taxon>
        <taxon>Rubrobacteria</taxon>
        <taxon>Rubrobacterales</taxon>
        <taxon>Rubrobacteraceae</taxon>
        <taxon>environmental samples</taxon>
    </lineage>
</organism>
<evidence type="ECO:0000256" key="1">
    <source>
        <dbReference type="ARBA" id="ARBA00004370"/>
    </source>
</evidence>
<evidence type="ECO:0000259" key="8">
    <source>
        <dbReference type="Pfam" id="PF01343"/>
    </source>
</evidence>
<evidence type="ECO:0000256" key="5">
    <source>
        <dbReference type="ARBA" id="ARBA00022825"/>
    </source>
</evidence>
<feature type="active site" description="Nucleophile" evidence="7">
    <location>
        <position position="375"/>
    </location>
</feature>
<dbReference type="CDD" id="cd07023">
    <property type="entry name" value="S49_Sppa_N_C"/>
    <property type="match status" value="1"/>
</dbReference>
<reference evidence="9" key="1">
    <citation type="submission" date="2020-02" db="EMBL/GenBank/DDBJ databases">
        <authorList>
            <person name="Meier V. D."/>
        </authorList>
    </citation>
    <scope>NUCLEOTIDE SEQUENCE</scope>
    <source>
        <strain evidence="9">AVDCRST_MAG28</strain>
    </source>
</reference>